<name>B9TN73_RICCO</name>
<dbReference type="InterPro" id="IPR018968">
    <property type="entry name" value="Phasin"/>
</dbReference>
<accession>B9TN73</accession>
<feature type="domain" description="Phasin" evidence="1">
    <location>
        <begin position="17"/>
        <end position="109"/>
    </location>
</feature>
<proteinExistence type="predicted"/>
<dbReference type="Proteomes" id="UP000008311">
    <property type="component" value="Unassembled WGS sequence"/>
</dbReference>
<dbReference type="AlphaFoldDB" id="B9TN73"/>
<evidence type="ECO:0000259" key="1">
    <source>
        <dbReference type="Pfam" id="PF09361"/>
    </source>
</evidence>
<dbReference type="InParanoid" id="B9TN73"/>
<evidence type="ECO:0000313" key="3">
    <source>
        <dbReference type="Proteomes" id="UP000008311"/>
    </source>
</evidence>
<dbReference type="InterPro" id="IPR010127">
    <property type="entry name" value="Phasin_subfam-1"/>
</dbReference>
<dbReference type="Pfam" id="PF09361">
    <property type="entry name" value="Phasin_2"/>
    <property type="match status" value="1"/>
</dbReference>
<keyword evidence="3" id="KW-1185">Reference proteome</keyword>
<dbReference type="EMBL" id="EQ991497">
    <property type="protein sequence ID" value="EEF22691.1"/>
    <property type="molecule type" value="Genomic_DNA"/>
</dbReference>
<sequence length="122" mass="13415">MFLFSQSVTPAVRSHLDAQVAFLNDMSKSWSRSIQNVIDANIQLSQTLLEESNIAGQQLLTTSHPTDVISAAASRAQPAAEKLRAYQQHLSRVVADSQVDLARVAEQHVQETSRTARTLADE</sequence>
<reference evidence="3" key="1">
    <citation type="journal article" date="2010" name="Nat. Biotechnol.">
        <title>Draft genome sequence of the oilseed species Ricinus communis.</title>
        <authorList>
            <person name="Chan A.P."/>
            <person name="Crabtree J."/>
            <person name="Zhao Q."/>
            <person name="Lorenzi H."/>
            <person name="Orvis J."/>
            <person name="Puiu D."/>
            <person name="Melake-Berhan A."/>
            <person name="Jones K.M."/>
            <person name="Redman J."/>
            <person name="Chen G."/>
            <person name="Cahoon E.B."/>
            <person name="Gedil M."/>
            <person name="Stanke M."/>
            <person name="Haas B.J."/>
            <person name="Wortman J.R."/>
            <person name="Fraser-Liggett C.M."/>
            <person name="Ravel J."/>
            <person name="Rabinowicz P.D."/>
        </authorList>
    </citation>
    <scope>NUCLEOTIDE SEQUENCE [LARGE SCALE GENOMIC DNA]</scope>
    <source>
        <strain evidence="3">cv. Hale</strain>
    </source>
</reference>
<organism evidence="2 3">
    <name type="scientific">Ricinus communis</name>
    <name type="common">Castor bean</name>
    <dbReference type="NCBI Taxonomy" id="3988"/>
    <lineage>
        <taxon>Eukaryota</taxon>
        <taxon>Viridiplantae</taxon>
        <taxon>Streptophyta</taxon>
        <taxon>Embryophyta</taxon>
        <taxon>Tracheophyta</taxon>
        <taxon>Spermatophyta</taxon>
        <taxon>Magnoliopsida</taxon>
        <taxon>eudicotyledons</taxon>
        <taxon>Gunneridae</taxon>
        <taxon>Pentapetalae</taxon>
        <taxon>rosids</taxon>
        <taxon>fabids</taxon>
        <taxon>Malpighiales</taxon>
        <taxon>Euphorbiaceae</taxon>
        <taxon>Acalyphoideae</taxon>
        <taxon>Acalypheae</taxon>
        <taxon>Ricinus</taxon>
    </lineage>
</organism>
<gene>
    <name evidence="2" type="ORF">RCOM_2086070</name>
</gene>
<feature type="non-terminal residue" evidence="2">
    <location>
        <position position="122"/>
    </location>
</feature>
<evidence type="ECO:0000313" key="2">
    <source>
        <dbReference type="EMBL" id="EEF22691.1"/>
    </source>
</evidence>
<protein>
    <recommendedName>
        <fullName evidence="1">Phasin domain-containing protein</fullName>
    </recommendedName>
</protein>
<dbReference type="NCBIfam" id="TIGR01841">
    <property type="entry name" value="phasin"/>
    <property type="match status" value="1"/>
</dbReference>